<dbReference type="PANTHER" id="PTHR35580">
    <property type="entry name" value="CELL SURFACE GLYCOPROTEIN (S-LAYER PROTEIN)-LIKE PROTEIN"/>
    <property type="match status" value="1"/>
</dbReference>
<dbReference type="Proteomes" id="UP001500791">
    <property type="component" value="Unassembled WGS sequence"/>
</dbReference>
<dbReference type="InterPro" id="IPR052918">
    <property type="entry name" value="Motility_Chemotaxis_Reg"/>
</dbReference>
<dbReference type="RefSeq" id="WP_167177053.1">
    <property type="nucleotide sequence ID" value="NZ_BAAAEJ010000007.1"/>
</dbReference>
<comment type="caution">
    <text evidence="2">The sequence shown here is derived from an EMBL/GenBank/DDBJ whole genome shotgun (WGS) entry which is preliminary data.</text>
</comment>
<sequence length="908" mass="94024">MKINNSYLLGLYGGDANSIYSGGTGASGGGVKSQPTAPWSSSVADKQPTQSELLRKALSSNKFIDERANKLDLKTKNSYEYKTLFSLHTGLQLLESLALRGMEKGVTKAESAQLQKHFEAGLKEVSQYLATAGADVDTINLINGVSSTRSQGTTVVPRDNHAYQTGPLHKGSLSEPVEAFQGEVQFNITIRTSSGTQSIAIDLNEMGSTPRTMDAVIDHINGTLKTAGVETRFSRQDIPGEPRKMTVGDRTITLPASGNSWGLRVAGNSSETVGFQAVSSGTAVHVIQGSGPGGKNQALKFDPSGVGGSGIGETNWVDGRTNQSNLPDGISTVRASAATADGGMWIVADMTADAGGHTVRGQSDVVLMKLDSAGQVVVSRGLGAASNAAGYAISVSDDGRVAVAGSVTGGLIPGQNPTNAGLSDSFVSVFDANGVEQWTHSRGAKAADEATAVSFGADGKVYVSGRAQSAMPGTTATGGWDSYVQVFGETQSHSAAPIKGTSLGTTQFGTVGDDSVQAMTVDGDNLYTAGIENGSFVVRQFKIGQDGAPELLSTRNLGAAHNGEIAGIAVSDGKLVVSGATRNSGLNIGTVTRAHAGGSDAFVASLSTDLQASGDDRLTYYGTAGDDTAADVKIVDGEVWLTGTWDRARTAKDTDPSIAYLARIDPTTGAVDWNRTWTGDKQQAMPMALAVTSNGSSVLDKLGLPSGELVQDVSQKLVDATGLRAGDRFYVTNPNTNRKTAVTIDARDTLQTLATKIETASGRNLKVTVSTNRGEGPASEGDSRVLQGGGQYLTLTNADGRKGALISSGETGRDALAGLGLTAGYVGKGDDKRKTIGLELPSSLNLLNADSIIQARDFVQSALRSVREGYRAMSPTMLNANKGPVGAPSPYMQSQIANYQAALARLGG</sequence>
<organism evidence="2 3">
    <name type="scientific">Brevundimonas terrae</name>
    <dbReference type="NCBI Taxonomy" id="363631"/>
    <lineage>
        <taxon>Bacteria</taxon>
        <taxon>Pseudomonadati</taxon>
        <taxon>Pseudomonadota</taxon>
        <taxon>Alphaproteobacteria</taxon>
        <taxon>Caulobacterales</taxon>
        <taxon>Caulobacteraceae</taxon>
        <taxon>Brevundimonas</taxon>
    </lineage>
</organism>
<gene>
    <name evidence="2" type="primary">flaEY</name>
    <name evidence="2" type="ORF">GCM10009093_18590</name>
</gene>
<accession>A0ABN0YDU2</accession>
<feature type="region of interest" description="Disordered" evidence="1">
    <location>
        <begin position="25"/>
        <end position="46"/>
    </location>
</feature>
<evidence type="ECO:0000256" key="1">
    <source>
        <dbReference type="SAM" id="MobiDB-lite"/>
    </source>
</evidence>
<feature type="compositionally biased region" description="Polar residues" evidence="1">
    <location>
        <begin position="34"/>
        <end position="46"/>
    </location>
</feature>
<dbReference type="SUPFAM" id="SSF75011">
    <property type="entry name" value="3-carboxy-cis,cis-mucoante lactonizing enzyme"/>
    <property type="match status" value="1"/>
</dbReference>
<keyword evidence="3" id="KW-1185">Reference proteome</keyword>
<dbReference type="PANTHER" id="PTHR35580:SF1">
    <property type="entry name" value="PHYTASE-LIKE DOMAIN-CONTAINING PROTEIN"/>
    <property type="match status" value="1"/>
</dbReference>
<proteinExistence type="predicted"/>
<dbReference type="EMBL" id="BAAAEJ010000007">
    <property type="protein sequence ID" value="GAA0392265.1"/>
    <property type="molecule type" value="Genomic_DNA"/>
</dbReference>
<evidence type="ECO:0000313" key="2">
    <source>
        <dbReference type="EMBL" id="GAA0392265.1"/>
    </source>
</evidence>
<protein>
    <submittedName>
        <fullName evidence="2">Regulatory protein FlaEY</fullName>
    </submittedName>
</protein>
<reference evidence="2 3" key="1">
    <citation type="journal article" date="2019" name="Int. J. Syst. Evol. Microbiol.">
        <title>The Global Catalogue of Microorganisms (GCM) 10K type strain sequencing project: providing services to taxonomists for standard genome sequencing and annotation.</title>
        <authorList>
            <consortium name="The Broad Institute Genomics Platform"/>
            <consortium name="The Broad Institute Genome Sequencing Center for Infectious Disease"/>
            <person name="Wu L."/>
            <person name="Ma J."/>
        </authorList>
    </citation>
    <scope>NUCLEOTIDE SEQUENCE [LARGE SCALE GENOMIC DNA]</scope>
    <source>
        <strain evidence="2 3">JCM 13476</strain>
    </source>
</reference>
<evidence type="ECO:0000313" key="3">
    <source>
        <dbReference type="Proteomes" id="UP001500791"/>
    </source>
</evidence>
<name>A0ABN0YDU2_9CAUL</name>